<evidence type="ECO:0000313" key="8">
    <source>
        <dbReference type="EMBL" id="HAW74806.1"/>
    </source>
</evidence>
<dbReference type="SUPFAM" id="SSF52540">
    <property type="entry name" value="P-loop containing nucleoside triphosphate hydrolases"/>
    <property type="match status" value="1"/>
</dbReference>
<dbReference type="GO" id="GO:0016887">
    <property type="term" value="F:ATP hydrolysis activity"/>
    <property type="evidence" value="ECO:0007669"/>
    <property type="project" value="InterPro"/>
</dbReference>
<gene>
    <name evidence="8" type="ORF">DCW74_03615</name>
</gene>
<protein>
    <recommendedName>
        <fullName evidence="1">DNA-directed DNA polymerase</fullName>
        <ecNumber evidence="1">2.7.7.7</ecNumber>
    </recommendedName>
</protein>
<evidence type="ECO:0000313" key="9">
    <source>
        <dbReference type="Proteomes" id="UP000263517"/>
    </source>
</evidence>
<keyword evidence="5" id="KW-0548">Nucleotidyltransferase</keyword>
<accession>A0A350P0I9</accession>
<dbReference type="GO" id="GO:0006261">
    <property type="term" value="P:DNA-templated DNA replication"/>
    <property type="evidence" value="ECO:0007669"/>
    <property type="project" value="TreeGrafter"/>
</dbReference>
<feature type="non-terminal residue" evidence="8">
    <location>
        <position position="1"/>
    </location>
</feature>
<evidence type="ECO:0000256" key="5">
    <source>
        <dbReference type="ARBA" id="ARBA00022932"/>
    </source>
</evidence>
<reference evidence="8 9" key="1">
    <citation type="journal article" date="2018" name="Nat. Biotechnol.">
        <title>A standardized bacterial taxonomy based on genome phylogeny substantially revises the tree of life.</title>
        <authorList>
            <person name="Parks D.H."/>
            <person name="Chuvochina M."/>
            <person name="Waite D.W."/>
            <person name="Rinke C."/>
            <person name="Skarshewski A."/>
            <person name="Chaumeil P.A."/>
            <person name="Hugenholtz P."/>
        </authorList>
    </citation>
    <scope>NUCLEOTIDE SEQUENCE [LARGE SCALE GENOMIC DNA]</scope>
    <source>
        <strain evidence="8">UBA11978</strain>
    </source>
</reference>
<dbReference type="PANTHER" id="PTHR11669:SF20">
    <property type="entry name" value="REPLICATION FACTOR C SUBUNIT 4"/>
    <property type="match status" value="1"/>
</dbReference>
<keyword evidence="5" id="KW-0239">DNA-directed DNA polymerase</keyword>
<evidence type="ECO:0000259" key="7">
    <source>
        <dbReference type="Pfam" id="PF00004"/>
    </source>
</evidence>
<evidence type="ECO:0000256" key="6">
    <source>
        <dbReference type="ARBA" id="ARBA00049244"/>
    </source>
</evidence>
<dbReference type="EC" id="2.7.7.7" evidence="1"/>
<name>A0A350P0I9_9ALTE</name>
<dbReference type="Pfam" id="PF00004">
    <property type="entry name" value="AAA"/>
    <property type="match status" value="1"/>
</dbReference>
<dbReference type="GO" id="GO:0003887">
    <property type="term" value="F:DNA-directed DNA polymerase activity"/>
    <property type="evidence" value="ECO:0007669"/>
    <property type="project" value="UniProtKB-KW"/>
</dbReference>
<dbReference type="GO" id="GO:0006281">
    <property type="term" value="P:DNA repair"/>
    <property type="evidence" value="ECO:0007669"/>
    <property type="project" value="TreeGrafter"/>
</dbReference>
<dbReference type="InterPro" id="IPR027417">
    <property type="entry name" value="P-loop_NTPase"/>
</dbReference>
<organism evidence="8 9">
    <name type="scientific">Alteromonas australica</name>
    <dbReference type="NCBI Taxonomy" id="589873"/>
    <lineage>
        <taxon>Bacteria</taxon>
        <taxon>Pseudomonadati</taxon>
        <taxon>Pseudomonadota</taxon>
        <taxon>Gammaproteobacteria</taxon>
        <taxon>Alteromonadales</taxon>
        <taxon>Alteromonadaceae</taxon>
        <taxon>Alteromonas/Salinimonas group</taxon>
        <taxon>Alteromonas</taxon>
    </lineage>
</organism>
<comment type="catalytic activity">
    <reaction evidence="6">
        <text>DNA(n) + a 2'-deoxyribonucleoside 5'-triphosphate = DNA(n+1) + diphosphate</text>
        <dbReference type="Rhea" id="RHEA:22508"/>
        <dbReference type="Rhea" id="RHEA-COMP:17339"/>
        <dbReference type="Rhea" id="RHEA-COMP:17340"/>
        <dbReference type="ChEBI" id="CHEBI:33019"/>
        <dbReference type="ChEBI" id="CHEBI:61560"/>
        <dbReference type="ChEBI" id="CHEBI:173112"/>
        <dbReference type="EC" id="2.7.7.7"/>
    </reaction>
</comment>
<keyword evidence="5" id="KW-0808">Transferase</keyword>
<evidence type="ECO:0000256" key="2">
    <source>
        <dbReference type="ARBA" id="ARBA00022705"/>
    </source>
</evidence>
<sequence length="264" mass="29467">QEAGTGKTTIARALANDLGYQLHVFNASTKKERGIGFIEEELIPRTRTGNHKQIFLLDEADQLTDAAQSALKGVMENAHGYFILTCNNLAKVSPWLQSRCKVIHFRPYYKGDIASILREITLKENAAGFVRMDDTVQRIAKHHSDARSAINFLQAYVNYGADKDKFLASLGTPDVDYEKFLRIAVREKSFDGALKIIKGQPLKDTLKGIFDYVVESDAKQESKLTIIHALIEAERDLISGVSPELIRANFVRSCIPNQALRGEA</sequence>
<dbReference type="Proteomes" id="UP000263517">
    <property type="component" value="Unassembled WGS sequence"/>
</dbReference>
<comment type="caution">
    <text evidence="8">The sequence shown here is derived from an EMBL/GenBank/DDBJ whole genome shotgun (WGS) entry which is preliminary data.</text>
</comment>
<dbReference type="Gene3D" id="3.40.50.300">
    <property type="entry name" value="P-loop containing nucleotide triphosphate hydrolases"/>
    <property type="match status" value="1"/>
</dbReference>
<dbReference type="EMBL" id="DNAN01000122">
    <property type="protein sequence ID" value="HAW74806.1"/>
    <property type="molecule type" value="Genomic_DNA"/>
</dbReference>
<dbReference type="GO" id="GO:0005524">
    <property type="term" value="F:ATP binding"/>
    <property type="evidence" value="ECO:0007669"/>
    <property type="project" value="UniProtKB-KW"/>
</dbReference>
<proteinExistence type="predicted"/>
<dbReference type="AlphaFoldDB" id="A0A350P0I9"/>
<keyword evidence="2" id="KW-0235">DNA replication</keyword>
<keyword evidence="4" id="KW-0067">ATP-binding</keyword>
<feature type="domain" description="ATPase AAA-type core" evidence="7">
    <location>
        <begin position="3"/>
        <end position="106"/>
    </location>
</feature>
<keyword evidence="3" id="KW-0547">Nucleotide-binding</keyword>
<dbReference type="InterPro" id="IPR050238">
    <property type="entry name" value="DNA_Rep/Repair_Clamp_Loader"/>
</dbReference>
<evidence type="ECO:0000256" key="3">
    <source>
        <dbReference type="ARBA" id="ARBA00022741"/>
    </source>
</evidence>
<evidence type="ECO:0000256" key="4">
    <source>
        <dbReference type="ARBA" id="ARBA00022840"/>
    </source>
</evidence>
<dbReference type="InterPro" id="IPR003959">
    <property type="entry name" value="ATPase_AAA_core"/>
</dbReference>
<evidence type="ECO:0000256" key="1">
    <source>
        <dbReference type="ARBA" id="ARBA00012417"/>
    </source>
</evidence>
<dbReference type="PANTHER" id="PTHR11669">
    <property type="entry name" value="REPLICATION FACTOR C / DNA POLYMERASE III GAMMA-TAU SUBUNIT"/>
    <property type="match status" value="1"/>
</dbReference>
<dbReference type="CDD" id="cd00009">
    <property type="entry name" value="AAA"/>
    <property type="match status" value="1"/>
</dbReference>
<dbReference type="GO" id="GO:0003689">
    <property type="term" value="F:DNA clamp loader activity"/>
    <property type="evidence" value="ECO:0007669"/>
    <property type="project" value="TreeGrafter"/>
</dbReference>